<comment type="caution">
    <text evidence="1">The sequence shown here is derived from an EMBL/GenBank/DDBJ whole genome shotgun (WGS) entry which is preliminary data.</text>
</comment>
<dbReference type="STRING" id="1886670.PTI45_01763"/>
<accession>A0A1E3L4N3</accession>
<dbReference type="Proteomes" id="UP000094578">
    <property type="component" value="Unassembled WGS sequence"/>
</dbReference>
<evidence type="ECO:0000313" key="1">
    <source>
        <dbReference type="EMBL" id="ODP28787.1"/>
    </source>
</evidence>
<gene>
    <name evidence="1" type="ORF">PTI45_01763</name>
</gene>
<dbReference type="AlphaFoldDB" id="A0A1E3L4N3"/>
<proteinExistence type="predicted"/>
<keyword evidence="2" id="KW-1185">Reference proteome</keyword>
<name>A0A1E3L4N3_9BACL</name>
<dbReference type="RefSeq" id="WP_069327195.1">
    <property type="nucleotide sequence ID" value="NZ_MDER01000034.1"/>
</dbReference>
<sequence length="123" mass="14203">MDKQSIETLQTKLHQGSLLSASFLQDLDAESYLAYRDRADFDTEWIGAYQKLQRDSLTEAEQVQLTEWSRLAFVHVMQEGGDADLAAYVSDDMDMIFTAFTLEVEDHFIDRLVESYIDERLPV</sequence>
<organism evidence="1 2">
    <name type="scientific">Paenibacillus nuruki</name>
    <dbReference type="NCBI Taxonomy" id="1886670"/>
    <lineage>
        <taxon>Bacteria</taxon>
        <taxon>Bacillati</taxon>
        <taxon>Bacillota</taxon>
        <taxon>Bacilli</taxon>
        <taxon>Bacillales</taxon>
        <taxon>Paenibacillaceae</taxon>
        <taxon>Paenibacillus</taxon>
    </lineage>
</organism>
<dbReference type="EMBL" id="MDER01000034">
    <property type="protein sequence ID" value="ODP28787.1"/>
    <property type="molecule type" value="Genomic_DNA"/>
</dbReference>
<evidence type="ECO:0000313" key="2">
    <source>
        <dbReference type="Proteomes" id="UP000094578"/>
    </source>
</evidence>
<protein>
    <submittedName>
        <fullName evidence="1">Uncharacterized protein</fullName>
    </submittedName>
</protein>
<reference evidence="1 2" key="1">
    <citation type="submission" date="2016-08" db="EMBL/GenBank/DDBJ databases">
        <title>Genome sequencing of Paenibacillus sp. TI45-13ar, isolated from Korean traditional nuruk.</title>
        <authorList>
            <person name="Kim S.-J."/>
        </authorList>
    </citation>
    <scope>NUCLEOTIDE SEQUENCE [LARGE SCALE GENOMIC DNA]</scope>
    <source>
        <strain evidence="1 2">TI45-13ar</strain>
    </source>
</reference>